<name>A0A1L8CR01_9PROT</name>
<comment type="similarity">
    <text evidence="1">Belongs to the ATP-dependent AMP-binding enzyme family.</text>
</comment>
<proteinExistence type="inferred from homology"/>
<protein>
    <submittedName>
        <fullName evidence="4">O-succinylbenzoic acid--CoA ligase</fullName>
        <ecNumber evidence="4">6.2.1.26</ecNumber>
    </submittedName>
</protein>
<sequence>MSRVLEAISQYAMDSPDRTAIEGVDTGSHLTYQALNEYIHEAARIIRGHDMHALAVVADNGPGWALIDLACLKAQTAIVPVPHFFSPAQIGHLFLSAGIDAILTDNISLLEPLCEQMNMGHIQPEQIRLGSLNLYLLRLPGTAVHLPADTAKITYTSGSTGDPKGVCLSGTSMEQVAVSLADVTGAHSNDRHLSLLPYATLLENIGGLYAPLLTGATVVAPSLGAVGLTGASGLDINRFMTMLHTSRATTCIMIPQMLHALVAAVEAGAAKPESLRYIAVGGAPVSLNLLERSAVLGLPVFEGYGLSEAASVVAVNRAGANRPGSVGKLLPHVDIAFADDGEILVAGSLFSGYLGDEPRPGNYWPSGDVGHLDDDGFLYLSGRKKHIFITAFGRNVSPEWVERELSIEPAIAQCCVFGEAKPFNVAVIVSRGSADEVSVASAVSKANSRLPDYAQISRWLIAEEPFSVANRLWTGTGRPRRTHILTAYEEQLNLLYQE</sequence>
<dbReference type="Proteomes" id="UP000231632">
    <property type="component" value="Unassembled WGS sequence"/>
</dbReference>
<dbReference type="STRING" id="1921010.MMIC_P2339"/>
<dbReference type="PROSITE" id="PS00455">
    <property type="entry name" value="AMP_BINDING"/>
    <property type="match status" value="1"/>
</dbReference>
<dbReference type="Pfam" id="PF23562">
    <property type="entry name" value="AMP-binding_C_3"/>
    <property type="match status" value="1"/>
</dbReference>
<dbReference type="PANTHER" id="PTHR43201:SF5">
    <property type="entry name" value="MEDIUM-CHAIN ACYL-COA LIGASE ACSF2, MITOCHONDRIAL"/>
    <property type="match status" value="1"/>
</dbReference>
<feature type="domain" description="AMP-dependent synthetase/ligase" evidence="3">
    <location>
        <begin position="12"/>
        <end position="353"/>
    </location>
</feature>
<dbReference type="Pfam" id="PF00501">
    <property type="entry name" value="AMP-binding"/>
    <property type="match status" value="1"/>
</dbReference>
<gene>
    <name evidence="4" type="ORF">MMIC_P2339</name>
</gene>
<dbReference type="GO" id="GO:0008756">
    <property type="term" value="F:o-succinylbenzoate-CoA ligase activity"/>
    <property type="evidence" value="ECO:0007669"/>
    <property type="project" value="UniProtKB-EC"/>
</dbReference>
<dbReference type="Gene3D" id="3.40.50.12780">
    <property type="entry name" value="N-terminal domain of ligase-like"/>
    <property type="match status" value="1"/>
</dbReference>
<evidence type="ECO:0000256" key="2">
    <source>
        <dbReference type="ARBA" id="ARBA00022598"/>
    </source>
</evidence>
<evidence type="ECO:0000313" key="5">
    <source>
        <dbReference type="Proteomes" id="UP000231632"/>
    </source>
</evidence>
<dbReference type="RefSeq" id="WP_072660652.1">
    <property type="nucleotide sequence ID" value="NZ_BDFD01000028.1"/>
</dbReference>
<dbReference type="PANTHER" id="PTHR43201">
    <property type="entry name" value="ACYL-COA SYNTHETASE"/>
    <property type="match status" value="1"/>
</dbReference>
<dbReference type="SUPFAM" id="SSF56801">
    <property type="entry name" value="Acetyl-CoA synthetase-like"/>
    <property type="match status" value="1"/>
</dbReference>
<dbReference type="InterPro" id="IPR020845">
    <property type="entry name" value="AMP-binding_CS"/>
</dbReference>
<evidence type="ECO:0000313" key="4">
    <source>
        <dbReference type="EMBL" id="GAV21355.1"/>
    </source>
</evidence>
<organism evidence="4 5">
    <name type="scientific">Mariprofundus micogutta</name>
    <dbReference type="NCBI Taxonomy" id="1921010"/>
    <lineage>
        <taxon>Bacteria</taxon>
        <taxon>Pseudomonadati</taxon>
        <taxon>Pseudomonadota</taxon>
        <taxon>Candidatius Mariprofundia</taxon>
        <taxon>Mariprofundales</taxon>
        <taxon>Mariprofundaceae</taxon>
        <taxon>Mariprofundus</taxon>
    </lineage>
</organism>
<dbReference type="InterPro" id="IPR000873">
    <property type="entry name" value="AMP-dep_synth/lig_dom"/>
</dbReference>
<comment type="caution">
    <text evidence="4">The sequence shown here is derived from an EMBL/GenBank/DDBJ whole genome shotgun (WGS) entry which is preliminary data.</text>
</comment>
<evidence type="ECO:0000256" key="1">
    <source>
        <dbReference type="ARBA" id="ARBA00006432"/>
    </source>
</evidence>
<dbReference type="AlphaFoldDB" id="A0A1L8CR01"/>
<keyword evidence="5" id="KW-1185">Reference proteome</keyword>
<reference evidence="4 5" key="1">
    <citation type="journal article" date="2017" name="Arch. Microbiol.">
        <title>Mariprofundus micogutta sp. nov., a novel iron-oxidizing zetaproteobacterium isolated from a deep-sea hydrothermal field at the Bayonnaise knoll of the Izu-Ogasawara arc, and a description of Mariprofundales ord. nov. and Zetaproteobacteria classis nov.</title>
        <authorList>
            <person name="Makita H."/>
            <person name="Tanaka E."/>
            <person name="Mitsunobu S."/>
            <person name="Miyazaki M."/>
            <person name="Nunoura T."/>
            <person name="Uematsu K."/>
            <person name="Takaki Y."/>
            <person name="Nishi S."/>
            <person name="Shimamura S."/>
            <person name="Takai K."/>
        </authorList>
    </citation>
    <scope>NUCLEOTIDE SEQUENCE [LARGE SCALE GENOMIC DNA]</scope>
    <source>
        <strain evidence="4 5">ET2</strain>
    </source>
</reference>
<dbReference type="InterPro" id="IPR045851">
    <property type="entry name" value="AMP-bd_C_sf"/>
</dbReference>
<dbReference type="Gene3D" id="3.30.300.30">
    <property type="match status" value="1"/>
</dbReference>
<keyword evidence="2 4" id="KW-0436">Ligase</keyword>
<dbReference type="GO" id="GO:0031956">
    <property type="term" value="F:medium-chain fatty acid-CoA ligase activity"/>
    <property type="evidence" value="ECO:0007669"/>
    <property type="project" value="TreeGrafter"/>
</dbReference>
<dbReference type="InterPro" id="IPR042099">
    <property type="entry name" value="ANL_N_sf"/>
</dbReference>
<dbReference type="GO" id="GO:0006631">
    <property type="term" value="P:fatty acid metabolic process"/>
    <property type="evidence" value="ECO:0007669"/>
    <property type="project" value="TreeGrafter"/>
</dbReference>
<dbReference type="EC" id="6.2.1.26" evidence="4"/>
<evidence type="ECO:0000259" key="3">
    <source>
        <dbReference type="Pfam" id="PF00501"/>
    </source>
</evidence>
<dbReference type="EMBL" id="BDFD01000028">
    <property type="protein sequence ID" value="GAV21355.1"/>
    <property type="molecule type" value="Genomic_DNA"/>
</dbReference>
<dbReference type="OrthoDB" id="9766486at2"/>
<accession>A0A1L8CR01</accession>